<gene>
    <name evidence="1" type="ORF">JCM17207_10640</name>
</gene>
<comment type="caution">
    <text evidence="1">The sequence shown here is derived from an EMBL/GenBank/DDBJ whole genome shotgun (WGS) entry which is preliminary data.</text>
</comment>
<protein>
    <submittedName>
        <fullName evidence="1">Uncharacterized protein</fullName>
    </submittedName>
</protein>
<evidence type="ECO:0000313" key="1">
    <source>
        <dbReference type="EMBL" id="GJN64439.1"/>
    </source>
</evidence>
<reference evidence="1" key="1">
    <citation type="journal article" date="2022" name="Int. J. Syst. Evol. Microbiol.">
        <title>Genome-based, phenotypic and chemotaxonomic classification of Faecalibacterium strains: proposal of three novel species Faecalibacterium duncaniae sp. nov., Faecalibacterium hattorii sp. nov. and Faecalibacterium gallinarum sp. nov. .</title>
        <authorList>
            <person name="Sakamoto M."/>
            <person name="Sakurai N."/>
            <person name="Tanno H."/>
            <person name="Iino T."/>
            <person name="Ohkuma M."/>
            <person name="Endo A."/>
        </authorList>
    </citation>
    <scope>NUCLEOTIDE SEQUENCE</scope>
    <source>
        <strain evidence="1">JCM 17207</strain>
    </source>
</reference>
<sequence length="290" mass="33823">MRGRLRPYLPELTIRDYNIYQRYTRGVRRQLYKEYGLFSCWMLHHHGVVYAILADSLAGRPATCRVERLPGTLIRAPLMCQTKGIWLAARMEILMSWHRLQECKWQDLRFYQKLRWAVHRLLLHRAYCKAVREVPALERLFRQEKAQIEAQMELHSKDYALAAEPMSNVFGALYSSLAPDDATARKNMRYIGCCIGRAFYLLDKAEGYLVDKRYGRYNVFIENGLSREEADANAHRQAIDAVNDLARVYSMMDIKLNRSLLGNIMILGLRNAVDPLEYGGEWTGARWELP</sequence>
<dbReference type="InterPro" id="IPR043740">
    <property type="entry name" value="DUF5685"/>
</dbReference>
<dbReference type="EMBL" id="BQKV01000032">
    <property type="protein sequence ID" value="GJN64439.1"/>
    <property type="molecule type" value="Genomic_DNA"/>
</dbReference>
<evidence type="ECO:0000313" key="2">
    <source>
        <dbReference type="Proteomes" id="UP001055185"/>
    </source>
</evidence>
<accession>A0AA37MXX5</accession>
<dbReference type="AlphaFoldDB" id="A0AA37MXX5"/>
<organism evidence="1 2">
    <name type="scientific">Faecalibacterium gallinarum</name>
    <dbReference type="NCBI Taxonomy" id="2903556"/>
    <lineage>
        <taxon>Bacteria</taxon>
        <taxon>Bacillati</taxon>
        <taxon>Bacillota</taxon>
        <taxon>Clostridia</taxon>
        <taxon>Eubacteriales</taxon>
        <taxon>Oscillospiraceae</taxon>
        <taxon>Faecalibacterium</taxon>
    </lineage>
</organism>
<name>A0AA37MXX5_9FIRM</name>
<dbReference type="Proteomes" id="UP001055185">
    <property type="component" value="Unassembled WGS sequence"/>
</dbReference>
<dbReference type="Pfam" id="PF18937">
    <property type="entry name" value="DUF5685"/>
    <property type="match status" value="1"/>
</dbReference>
<proteinExistence type="predicted"/>
<dbReference type="RefSeq" id="WP_238316636.1">
    <property type="nucleotide sequence ID" value="NZ_BQKV01000032.1"/>
</dbReference>
<keyword evidence="2" id="KW-1185">Reference proteome</keyword>